<evidence type="ECO:0000313" key="2">
    <source>
        <dbReference type="Proteomes" id="UP000283210"/>
    </source>
</evidence>
<protein>
    <submittedName>
        <fullName evidence="1">Uncharacterized protein</fullName>
    </submittedName>
</protein>
<reference evidence="1 2" key="2">
    <citation type="submission" date="2019-01" db="EMBL/GenBank/DDBJ databases">
        <title>A chromosome length genome reference of the Java medaka (oryzias javanicus).</title>
        <authorList>
            <person name="Herpin A."/>
            <person name="Takehana Y."/>
            <person name="Naruse K."/>
            <person name="Ansai S."/>
            <person name="Kawaguchi M."/>
        </authorList>
    </citation>
    <scope>NUCLEOTIDE SEQUENCE [LARGE SCALE GENOMIC DNA]</scope>
    <source>
        <strain evidence="1">RS831</strain>
        <tissue evidence="1">Whole body</tissue>
    </source>
</reference>
<accession>A0A437D8Z9</accession>
<organism evidence="1 2">
    <name type="scientific">Oryzias javanicus</name>
    <name type="common">Javanese ricefish</name>
    <name type="synonym">Aplocheilus javanicus</name>
    <dbReference type="NCBI Taxonomy" id="123683"/>
    <lineage>
        <taxon>Eukaryota</taxon>
        <taxon>Metazoa</taxon>
        <taxon>Chordata</taxon>
        <taxon>Craniata</taxon>
        <taxon>Vertebrata</taxon>
        <taxon>Euteleostomi</taxon>
        <taxon>Actinopterygii</taxon>
        <taxon>Neopterygii</taxon>
        <taxon>Teleostei</taxon>
        <taxon>Neoteleostei</taxon>
        <taxon>Acanthomorphata</taxon>
        <taxon>Ovalentaria</taxon>
        <taxon>Atherinomorphae</taxon>
        <taxon>Beloniformes</taxon>
        <taxon>Adrianichthyidae</taxon>
        <taxon>Oryziinae</taxon>
        <taxon>Oryzias</taxon>
    </lineage>
</organism>
<keyword evidence="2" id="KW-1185">Reference proteome</keyword>
<reference evidence="1 2" key="1">
    <citation type="submission" date="2018-11" db="EMBL/GenBank/DDBJ databases">
        <authorList>
            <person name="Lopez-Roques C."/>
            <person name="Donnadieu C."/>
            <person name="Bouchez O."/>
            <person name="Klopp C."/>
            <person name="Cabau C."/>
            <person name="Zahm M."/>
        </authorList>
    </citation>
    <scope>NUCLEOTIDE SEQUENCE [LARGE SCALE GENOMIC DNA]</scope>
    <source>
        <strain evidence="1">RS831</strain>
        <tissue evidence="1">Whole body</tissue>
    </source>
</reference>
<dbReference type="AlphaFoldDB" id="A0A437D8Z9"/>
<dbReference type="EMBL" id="CM012442">
    <property type="protein sequence ID" value="RVE71368.1"/>
    <property type="molecule type" value="Genomic_DNA"/>
</dbReference>
<dbReference type="Proteomes" id="UP000283210">
    <property type="component" value="Chromosome 6"/>
</dbReference>
<sequence>MLQRPPSCELKIASRSCARNRPHLNKKKEAILSKVGPIPNQDDPDAREAATRALGWEGGVLPERRKWPIT</sequence>
<name>A0A437D8Z9_ORYJA</name>
<evidence type="ECO:0000313" key="1">
    <source>
        <dbReference type="EMBL" id="RVE71368.1"/>
    </source>
</evidence>
<proteinExistence type="predicted"/>
<gene>
    <name evidence="1" type="ORF">OJAV_G00050970</name>
</gene>